<keyword evidence="1" id="KW-0479">Metal-binding</keyword>
<feature type="domain" description="C2H2-type" evidence="7">
    <location>
        <begin position="601"/>
        <end position="630"/>
    </location>
</feature>
<feature type="compositionally biased region" description="Basic and acidic residues" evidence="6">
    <location>
        <begin position="435"/>
        <end position="445"/>
    </location>
</feature>
<feature type="non-terminal residue" evidence="8">
    <location>
        <position position="1"/>
    </location>
</feature>
<dbReference type="PANTHER" id="PTHR19818:SF139">
    <property type="entry name" value="PAIR-RULE PROTEIN ODD-PAIRED"/>
    <property type="match status" value="1"/>
</dbReference>
<dbReference type="EMBL" id="OC860020">
    <property type="protein sequence ID" value="CAD7628188.1"/>
    <property type="molecule type" value="Genomic_DNA"/>
</dbReference>
<keyword evidence="3 5" id="KW-0863">Zinc-finger</keyword>
<feature type="compositionally biased region" description="Polar residues" evidence="6">
    <location>
        <begin position="506"/>
        <end position="516"/>
    </location>
</feature>
<keyword evidence="2" id="KW-0677">Repeat</keyword>
<evidence type="ECO:0000256" key="3">
    <source>
        <dbReference type="ARBA" id="ARBA00022771"/>
    </source>
</evidence>
<feature type="non-terminal residue" evidence="8">
    <location>
        <position position="724"/>
    </location>
</feature>
<name>A0A7R9KTY6_9ACAR</name>
<dbReference type="PANTHER" id="PTHR19818">
    <property type="entry name" value="ZINC FINGER PROTEIN ZIC AND GLI"/>
    <property type="match status" value="1"/>
</dbReference>
<dbReference type="GO" id="GO:0045944">
    <property type="term" value="P:positive regulation of transcription by RNA polymerase II"/>
    <property type="evidence" value="ECO:0007669"/>
    <property type="project" value="UniProtKB-ARBA"/>
</dbReference>
<dbReference type="InterPro" id="IPR050329">
    <property type="entry name" value="GLI_C2H2-zinc-finger"/>
</dbReference>
<evidence type="ECO:0000256" key="2">
    <source>
        <dbReference type="ARBA" id="ARBA00022737"/>
    </source>
</evidence>
<sequence>CDIREQLKLTEGTESTLNSTLIPRLYIGFYYKKITDLKPDLKVLVVKPEPKHTVHTKPVPTTGHTLDQKYIEICDTSSDENIGLEIVAEYRRHNCDQSLTRHTTDGQCLPFAKSKVTVSVDIKTVTPAETLQAPIPMDTTVADDRLVEPTTGPPVHSITDPNNSDSAVGLAQMDADIDNSGDSDPMFGHFSDDSLSDDTFCETRFAALMDRTAAYCADFKPLIGAVSDTDSISNIPSTDPTLIDVKPLLTYPSLQTVGVNRNGDQEVAVESKMVQTMYEYKCDFKGCYAMFVTEEILEKHKHVHQNRCPYCQCERRVESERLPDDNRLKAIDVREPPIHADRHIPVPPNPTEELHVLSAEPLTEPLSQPVPDFQDEHTWYLDTNTVEEVAINEEIVGGNSGQELSAQLTAPADVVDSSDQLVSNTDSDSTIISDHNGEEVTKKSIPENIGPQRGRHLARGHYRRHKKRLPDDRSDDSNDSDTNSDFDGNSDHSYGLRRDVSKRMASKTSENNGSTVSVDNTSNAYAFYIFMYFKKLIHILLQNSVESADSFGGNTDTIPHKPTHSGGKQFVCDFNDCHKSFTTNSNLFQHKSYVHLNERKFKCNEKNCGKKFQCSSHLNSHKRIHSREKPFVCDFNDCHKSYKTNSDLLKHKNRVHLNERKFKSNEKNCGKKFNTNSDLNQHKRTHSGEKQFVCDFNDCKKSYKLKGDLKKHINSIHLNVMKKL</sequence>
<feature type="domain" description="C2H2-type" evidence="7">
    <location>
        <begin position="662"/>
        <end position="691"/>
    </location>
</feature>
<evidence type="ECO:0000256" key="4">
    <source>
        <dbReference type="ARBA" id="ARBA00022833"/>
    </source>
</evidence>
<dbReference type="InterPro" id="IPR036236">
    <property type="entry name" value="Znf_C2H2_sf"/>
</dbReference>
<feature type="region of interest" description="Disordered" evidence="6">
    <location>
        <begin position="419"/>
        <end position="516"/>
    </location>
</feature>
<evidence type="ECO:0000259" key="7">
    <source>
        <dbReference type="PROSITE" id="PS50157"/>
    </source>
</evidence>
<feature type="domain" description="C2H2-type" evidence="7">
    <location>
        <begin position="692"/>
        <end position="717"/>
    </location>
</feature>
<feature type="compositionally biased region" description="Basic residues" evidence="6">
    <location>
        <begin position="453"/>
        <end position="468"/>
    </location>
</feature>
<dbReference type="GO" id="GO:0005634">
    <property type="term" value="C:nucleus"/>
    <property type="evidence" value="ECO:0007669"/>
    <property type="project" value="UniProtKB-ARBA"/>
</dbReference>
<accession>A0A7R9KTY6</accession>
<dbReference type="Proteomes" id="UP000759131">
    <property type="component" value="Unassembled WGS sequence"/>
</dbReference>
<dbReference type="PROSITE" id="PS00028">
    <property type="entry name" value="ZINC_FINGER_C2H2_1"/>
    <property type="match status" value="5"/>
</dbReference>
<keyword evidence="9" id="KW-1185">Reference proteome</keyword>
<feature type="compositionally biased region" description="Low complexity" evidence="6">
    <location>
        <begin position="425"/>
        <end position="434"/>
    </location>
</feature>
<dbReference type="SMART" id="SM00355">
    <property type="entry name" value="ZnF_C2H2"/>
    <property type="match status" value="6"/>
</dbReference>
<evidence type="ECO:0000256" key="5">
    <source>
        <dbReference type="PROSITE-ProRule" id="PRU00042"/>
    </source>
</evidence>
<proteinExistence type="predicted"/>
<protein>
    <recommendedName>
        <fullName evidence="7">C2H2-type domain-containing protein</fullName>
    </recommendedName>
</protein>
<dbReference type="Pfam" id="PF00096">
    <property type="entry name" value="zf-C2H2"/>
    <property type="match status" value="4"/>
</dbReference>
<keyword evidence="4" id="KW-0862">Zinc</keyword>
<dbReference type="InterPro" id="IPR013087">
    <property type="entry name" value="Znf_C2H2_type"/>
</dbReference>
<evidence type="ECO:0000313" key="9">
    <source>
        <dbReference type="Proteomes" id="UP000759131"/>
    </source>
</evidence>
<evidence type="ECO:0000256" key="6">
    <source>
        <dbReference type="SAM" id="MobiDB-lite"/>
    </source>
</evidence>
<dbReference type="SUPFAM" id="SSF57667">
    <property type="entry name" value="beta-beta-alpha zinc fingers"/>
    <property type="match status" value="3"/>
</dbReference>
<organism evidence="8">
    <name type="scientific">Medioppia subpectinata</name>
    <dbReference type="NCBI Taxonomy" id="1979941"/>
    <lineage>
        <taxon>Eukaryota</taxon>
        <taxon>Metazoa</taxon>
        <taxon>Ecdysozoa</taxon>
        <taxon>Arthropoda</taxon>
        <taxon>Chelicerata</taxon>
        <taxon>Arachnida</taxon>
        <taxon>Acari</taxon>
        <taxon>Acariformes</taxon>
        <taxon>Sarcoptiformes</taxon>
        <taxon>Oribatida</taxon>
        <taxon>Brachypylina</taxon>
        <taxon>Oppioidea</taxon>
        <taxon>Oppiidae</taxon>
        <taxon>Medioppia</taxon>
    </lineage>
</organism>
<feature type="domain" description="C2H2-type" evidence="7">
    <location>
        <begin position="570"/>
        <end position="600"/>
    </location>
</feature>
<dbReference type="GO" id="GO:0000981">
    <property type="term" value="F:DNA-binding transcription factor activity, RNA polymerase II-specific"/>
    <property type="evidence" value="ECO:0007669"/>
    <property type="project" value="TreeGrafter"/>
</dbReference>
<dbReference type="GO" id="GO:0008270">
    <property type="term" value="F:zinc ion binding"/>
    <property type="evidence" value="ECO:0007669"/>
    <property type="project" value="UniProtKB-KW"/>
</dbReference>
<dbReference type="OrthoDB" id="8117402at2759"/>
<evidence type="ECO:0000256" key="1">
    <source>
        <dbReference type="ARBA" id="ARBA00022723"/>
    </source>
</evidence>
<dbReference type="AlphaFoldDB" id="A0A7R9KTY6"/>
<feature type="domain" description="C2H2-type" evidence="7">
    <location>
        <begin position="631"/>
        <end position="661"/>
    </location>
</feature>
<feature type="domain" description="C2H2-type" evidence="7">
    <location>
        <begin position="280"/>
        <end position="309"/>
    </location>
</feature>
<gene>
    <name evidence="8" type="ORF">OSB1V03_LOCUS8610</name>
</gene>
<dbReference type="EMBL" id="CAJPIZ010005445">
    <property type="protein sequence ID" value="CAG2108618.1"/>
    <property type="molecule type" value="Genomic_DNA"/>
</dbReference>
<dbReference type="GO" id="GO:0000978">
    <property type="term" value="F:RNA polymerase II cis-regulatory region sequence-specific DNA binding"/>
    <property type="evidence" value="ECO:0007669"/>
    <property type="project" value="TreeGrafter"/>
</dbReference>
<evidence type="ECO:0000313" key="8">
    <source>
        <dbReference type="EMBL" id="CAD7628188.1"/>
    </source>
</evidence>
<dbReference type="PROSITE" id="PS50157">
    <property type="entry name" value="ZINC_FINGER_C2H2_2"/>
    <property type="match status" value="6"/>
</dbReference>
<reference evidence="8" key="1">
    <citation type="submission" date="2020-11" db="EMBL/GenBank/DDBJ databases">
        <authorList>
            <person name="Tran Van P."/>
        </authorList>
    </citation>
    <scope>NUCLEOTIDE SEQUENCE</scope>
</reference>
<dbReference type="Gene3D" id="3.30.160.60">
    <property type="entry name" value="Classic Zinc Finger"/>
    <property type="match status" value="5"/>
</dbReference>